<evidence type="ECO:0000313" key="3">
    <source>
        <dbReference type="EMBL" id="VGO13431.1"/>
    </source>
</evidence>
<name>A0A6C2U1G7_PONDE</name>
<dbReference type="RefSeq" id="WP_136079001.1">
    <property type="nucleotide sequence ID" value="NZ_CAAHFG010000001.1"/>
</dbReference>
<dbReference type="GO" id="GO:0006313">
    <property type="term" value="P:DNA transposition"/>
    <property type="evidence" value="ECO:0007669"/>
    <property type="project" value="InterPro"/>
</dbReference>
<dbReference type="InterPro" id="IPR002525">
    <property type="entry name" value="Transp_IS110-like_N"/>
</dbReference>
<dbReference type="Proteomes" id="UP000366872">
    <property type="component" value="Unassembled WGS sequence"/>
</dbReference>
<evidence type="ECO:0000259" key="2">
    <source>
        <dbReference type="Pfam" id="PF02371"/>
    </source>
</evidence>
<reference evidence="3 4" key="1">
    <citation type="submission" date="2019-04" db="EMBL/GenBank/DDBJ databases">
        <authorList>
            <person name="Van Vliet M D."/>
        </authorList>
    </citation>
    <scope>NUCLEOTIDE SEQUENCE [LARGE SCALE GENOMIC DNA]</scope>
    <source>
        <strain evidence="3 4">F1</strain>
    </source>
</reference>
<dbReference type="Pfam" id="PF01548">
    <property type="entry name" value="DEDD_Tnp_IS110"/>
    <property type="match status" value="1"/>
</dbReference>
<dbReference type="EMBL" id="CAAHFG010000001">
    <property type="protein sequence ID" value="VGO13431.1"/>
    <property type="molecule type" value="Genomic_DNA"/>
</dbReference>
<dbReference type="GO" id="GO:0004803">
    <property type="term" value="F:transposase activity"/>
    <property type="evidence" value="ECO:0007669"/>
    <property type="project" value="InterPro"/>
</dbReference>
<keyword evidence="4" id="KW-1185">Reference proteome</keyword>
<evidence type="ECO:0000313" key="4">
    <source>
        <dbReference type="Proteomes" id="UP000366872"/>
    </source>
</evidence>
<sequence>MKKRNTIGMDMGDRSHSICILDPAGEVVLRNTVGNTAVALRKCFKKQKPALFAIEAGTHSAWVSRMLEDMGHEVLVGNPRKLRAIWDSNEKSDVRDAEMLARIARVDPKLLYPIQHRSRESHFDLLNIKARDLLVKTRKMQIAHVRCVAKSFGERVSKCSTKCFHRRSNEELSAELLEVLSPVLESIEELSFKITEYDKRIKKLSEEKYPETAVLRAVSGVGPITALAYILTLEDPKRFKKSRDVGPFLGLVPRRDQSGDMDKQLSITKAGDVALRRLLVGCAQYILGAFGPECELREFGLKLADRGGKNAKRRAVVAVARKLAVLLHRLWGDKAAYDPCHQQTRKELTQAA</sequence>
<gene>
    <name evidence="3" type="ORF">PDESU_01988</name>
</gene>
<proteinExistence type="predicted"/>
<dbReference type="GO" id="GO:0003677">
    <property type="term" value="F:DNA binding"/>
    <property type="evidence" value="ECO:0007669"/>
    <property type="project" value="InterPro"/>
</dbReference>
<evidence type="ECO:0000259" key="1">
    <source>
        <dbReference type="Pfam" id="PF01548"/>
    </source>
</evidence>
<dbReference type="PANTHER" id="PTHR33055:SF3">
    <property type="entry name" value="PUTATIVE TRANSPOSASE FOR IS117-RELATED"/>
    <property type="match status" value="1"/>
</dbReference>
<feature type="domain" description="Transposase IS110-like N-terminal" evidence="1">
    <location>
        <begin position="7"/>
        <end position="140"/>
    </location>
</feature>
<feature type="domain" description="Transposase IS116/IS110/IS902 C-terminal" evidence="2">
    <location>
        <begin position="214"/>
        <end position="287"/>
    </location>
</feature>
<dbReference type="NCBIfam" id="NF033542">
    <property type="entry name" value="transpos_IS110"/>
    <property type="match status" value="1"/>
</dbReference>
<dbReference type="InterPro" id="IPR047650">
    <property type="entry name" value="Transpos_IS110"/>
</dbReference>
<dbReference type="Pfam" id="PF02371">
    <property type="entry name" value="Transposase_20"/>
    <property type="match status" value="1"/>
</dbReference>
<dbReference type="InterPro" id="IPR003346">
    <property type="entry name" value="Transposase_20"/>
</dbReference>
<accession>A0A6C2U1G7</accession>
<protein>
    <submittedName>
        <fullName evidence="3">Uncharacterized protein</fullName>
    </submittedName>
</protein>
<dbReference type="PANTHER" id="PTHR33055">
    <property type="entry name" value="TRANSPOSASE FOR INSERTION SEQUENCE ELEMENT IS1111A"/>
    <property type="match status" value="1"/>
</dbReference>
<organism evidence="3 4">
    <name type="scientific">Pontiella desulfatans</name>
    <dbReference type="NCBI Taxonomy" id="2750659"/>
    <lineage>
        <taxon>Bacteria</taxon>
        <taxon>Pseudomonadati</taxon>
        <taxon>Kiritimatiellota</taxon>
        <taxon>Kiritimatiellia</taxon>
        <taxon>Kiritimatiellales</taxon>
        <taxon>Pontiellaceae</taxon>
        <taxon>Pontiella</taxon>
    </lineage>
</organism>
<dbReference type="AlphaFoldDB" id="A0A6C2U1G7"/>